<evidence type="ECO:0000313" key="4">
    <source>
        <dbReference type="Proteomes" id="UP001168528"/>
    </source>
</evidence>
<name>A0ABT8R2Z0_9BACT</name>
<keyword evidence="2" id="KW-0732">Signal</keyword>
<evidence type="ECO:0000313" key="3">
    <source>
        <dbReference type="EMBL" id="MDO1446460.1"/>
    </source>
</evidence>
<accession>A0ABT8R2Z0</accession>
<keyword evidence="1" id="KW-0812">Transmembrane</keyword>
<comment type="caution">
    <text evidence="3">The sequence shown here is derived from an EMBL/GenBank/DDBJ whole genome shotgun (WGS) entry which is preliminary data.</text>
</comment>
<keyword evidence="1" id="KW-1133">Transmembrane helix</keyword>
<dbReference type="Proteomes" id="UP001168528">
    <property type="component" value="Unassembled WGS sequence"/>
</dbReference>
<sequence length="171" mass="18943">MKTIYMTMCIVLITILPLHAQATFEKIAVKKGFPNPGYKYGEVFLSLPAIAPVLKKNEQAYKLIKPAKTNYSLANFFGYLGIGMAMAPLYSLFPPPNTQLREDNGKLVWSFVGLGLGTFAVAIPLRIKAHKQAARAVEVYNAGLEGQLYKQQPFEWRVGTTNNGIGLLITY</sequence>
<evidence type="ECO:0000256" key="2">
    <source>
        <dbReference type="SAM" id="SignalP"/>
    </source>
</evidence>
<dbReference type="RefSeq" id="WP_302037264.1">
    <property type="nucleotide sequence ID" value="NZ_JAUKPO010000004.1"/>
</dbReference>
<evidence type="ECO:0008006" key="5">
    <source>
        <dbReference type="Google" id="ProtNLM"/>
    </source>
</evidence>
<organism evidence="3 4">
    <name type="scientific">Rhodocytophaga aerolata</name>
    <dbReference type="NCBI Taxonomy" id="455078"/>
    <lineage>
        <taxon>Bacteria</taxon>
        <taxon>Pseudomonadati</taxon>
        <taxon>Bacteroidota</taxon>
        <taxon>Cytophagia</taxon>
        <taxon>Cytophagales</taxon>
        <taxon>Rhodocytophagaceae</taxon>
        <taxon>Rhodocytophaga</taxon>
    </lineage>
</organism>
<evidence type="ECO:0000256" key="1">
    <source>
        <dbReference type="SAM" id="Phobius"/>
    </source>
</evidence>
<feature type="chain" id="PRO_5046118739" description="DUF5683 domain-containing protein" evidence="2">
    <location>
        <begin position="21"/>
        <end position="171"/>
    </location>
</feature>
<gene>
    <name evidence="3" type="ORF">Q0590_09385</name>
</gene>
<keyword evidence="1" id="KW-0472">Membrane</keyword>
<dbReference type="EMBL" id="JAUKPO010000004">
    <property type="protein sequence ID" value="MDO1446460.1"/>
    <property type="molecule type" value="Genomic_DNA"/>
</dbReference>
<reference evidence="3" key="1">
    <citation type="submission" date="2023-07" db="EMBL/GenBank/DDBJ databases">
        <title>The genome sequence of Rhodocytophaga aerolata KACC 12507.</title>
        <authorList>
            <person name="Zhang X."/>
        </authorList>
    </citation>
    <scope>NUCLEOTIDE SEQUENCE</scope>
    <source>
        <strain evidence="3">KACC 12507</strain>
    </source>
</reference>
<feature type="transmembrane region" description="Helical" evidence="1">
    <location>
        <begin position="76"/>
        <end position="95"/>
    </location>
</feature>
<protein>
    <recommendedName>
        <fullName evidence="5">DUF5683 domain-containing protein</fullName>
    </recommendedName>
</protein>
<keyword evidence="4" id="KW-1185">Reference proteome</keyword>
<feature type="signal peptide" evidence="2">
    <location>
        <begin position="1"/>
        <end position="20"/>
    </location>
</feature>
<feature type="transmembrane region" description="Helical" evidence="1">
    <location>
        <begin position="107"/>
        <end position="125"/>
    </location>
</feature>
<proteinExistence type="predicted"/>